<dbReference type="PATRIC" id="fig|1302272.5.peg.1717"/>
<comment type="caution">
    <text evidence="1">The sequence shown here is derived from an EMBL/GenBank/DDBJ whole genome shotgun (WGS) entry which is preliminary data.</text>
</comment>
<dbReference type="RefSeq" id="WP_056942367.1">
    <property type="nucleotide sequence ID" value="NZ_AZCX01000003.1"/>
</dbReference>
<evidence type="ECO:0000313" key="1">
    <source>
        <dbReference type="EMBL" id="KRK48586.1"/>
    </source>
</evidence>
<evidence type="ECO:0000313" key="2">
    <source>
        <dbReference type="Proteomes" id="UP000050911"/>
    </source>
</evidence>
<gene>
    <name evidence="1" type="ORF">FC96_GL001699</name>
</gene>
<protein>
    <submittedName>
        <fullName evidence="1">Uncharacterized protein</fullName>
    </submittedName>
</protein>
<dbReference type="STRING" id="1302272.FC96_GL001699"/>
<keyword evidence="2" id="KW-1185">Reference proteome</keyword>
<reference evidence="1 2" key="1">
    <citation type="journal article" date="2015" name="Genome Announc.">
        <title>Expanding the biotechnology potential of lactobacilli through comparative genomics of 213 strains and associated genera.</title>
        <authorList>
            <person name="Sun Z."/>
            <person name="Harris H.M."/>
            <person name="McCann A."/>
            <person name="Guo C."/>
            <person name="Argimon S."/>
            <person name="Zhang W."/>
            <person name="Yang X."/>
            <person name="Jeffery I.B."/>
            <person name="Cooney J.C."/>
            <person name="Kagawa T.F."/>
            <person name="Liu W."/>
            <person name="Song Y."/>
            <person name="Salvetti E."/>
            <person name="Wrobel A."/>
            <person name="Rasinkangas P."/>
            <person name="Parkhill J."/>
            <person name="Rea M.C."/>
            <person name="O'Sullivan O."/>
            <person name="Ritari J."/>
            <person name="Douillard F.P."/>
            <person name="Paul Ross R."/>
            <person name="Yang R."/>
            <person name="Briner A.E."/>
            <person name="Felis G.E."/>
            <person name="de Vos W.M."/>
            <person name="Barrangou R."/>
            <person name="Klaenhammer T.R."/>
            <person name="Caufield P.W."/>
            <person name="Cui Y."/>
            <person name="Zhang H."/>
            <person name="O'Toole P.W."/>
        </authorList>
    </citation>
    <scope>NUCLEOTIDE SEQUENCE [LARGE SCALE GENOMIC DNA]</scope>
    <source>
        <strain evidence="1 2">JCM 15530</strain>
    </source>
</reference>
<sequence>MTIKAGPEEIEQVRQQLDSANRQSHFVIFESNEMDYGGTLRMITDYDSFLRIQEKQTNADAMRIIQDIVPITDNLVKWAIAESDAARGAQSPEALSDLEYYTDQVLLENQLPINPPDEDESEDE</sequence>
<dbReference type="Proteomes" id="UP000050911">
    <property type="component" value="Unassembled WGS sequence"/>
</dbReference>
<accession>A0A0R1HYQ4</accession>
<proteinExistence type="predicted"/>
<dbReference type="OrthoDB" id="2313502at2"/>
<dbReference type="EMBL" id="AZCX01000003">
    <property type="protein sequence ID" value="KRK48586.1"/>
    <property type="molecule type" value="Genomic_DNA"/>
</dbReference>
<name>A0A0R1HYQ4_9LACO</name>
<dbReference type="AlphaFoldDB" id="A0A0R1HYQ4"/>
<organism evidence="1 2">
    <name type="scientific">Secundilactobacillus kimchicus JCM 15530</name>
    <dbReference type="NCBI Taxonomy" id="1302272"/>
    <lineage>
        <taxon>Bacteria</taxon>
        <taxon>Bacillati</taxon>
        <taxon>Bacillota</taxon>
        <taxon>Bacilli</taxon>
        <taxon>Lactobacillales</taxon>
        <taxon>Lactobacillaceae</taxon>
        <taxon>Secundilactobacillus</taxon>
    </lineage>
</organism>